<dbReference type="RefSeq" id="WP_064104108.1">
    <property type="nucleotide sequence ID" value="NZ_LXSF01000002.1"/>
</dbReference>
<organism evidence="1 2">
    <name type="scientific">Eikenella corrodens</name>
    <dbReference type="NCBI Taxonomy" id="539"/>
    <lineage>
        <taxon>Bacteria</taxon>
        <taxon>Pseudomonadati</taxon>
        <taxon>Pseudomonadota</taxon>
        <taxon>Betaproteobacteria</taxon>
        <taxon>Neisseriales</taxon>
        <taxon>Neisseriaceae</taxon>
        <taxon>Eikenella</taxon>
    </lineage>
</organism>
<dbReference type="AlphaFoldDB" id="A0A1A9RH10"/>
<comment type="caution">
    <text evidence="1">The sequence shown here is derived from an EMBL/GenBank/DDBJ whole genome shotgun (WGS) entry which is preliminary data.</text>
</comment>
<evidence type="ECO:0008006" key="3">
    <source>
        <dbReference type="Google" id="ProtNLM"/>
    </source>
</evidence>
<dbReference type="EMBL" id="LXSF01000002">
    <property type="protein sequence ID" value="OAM17252.1"/>
    <property type="molecule type" value="Genomic_DNA"/>
</dbReference>
<dbReference type="Proteomes" id="UP000078003">
    <property type="component" value="Unassembled WGS sequence"/>
</dbReference>
<name>A0A1A9RH10_EIKCO</name>
<evidence type="ECO:0000313" key="1">
    <source>
        <dbReference type="EMBL" id="OAM17252.1"/>
    </source>
</evidence>
<accession>A0A1A9RH10</accession>
<proteinExistence type="predicted"/>
<protein>
    <recommendedName>
        <fullName evidence="3">ParB/Sulfiredoxin domain-containing protein</fullName>
    </recommendedName>
</protein>
<evidence type="ECO:0000313" key="2">
    <source>
        <dbReference type="Proteomes" id="UP000078003"/>
    </source>
</evidence>
<gene>
    <name evidence="1" type="ORF">A7P85_02560</name>
</gene>
<reference evidence="2" key="1">
    <citation type="submission" date="2016-05" db="EMBL/GenBank/DDBJ databases">
        <title>Draft genome of Corynebacterium afermentans subsp. afermentans LCDC 88199T.</title>
        <authorList>
            <person name="Bernier A.-M."/>
            <person name="Bernard K."/>
        </authorList>
    </citation>
    <scope>NUCLEOTIDE SEQUENCE [LARGE SCALE GENOMIC DNA]</scope>
    <source>
        <strain evidence="2">NML01-0328</strain>
    </source>
</reference>
<sequence length="359" mass="41189">MHYQSLTAALEQYSGNLTHNPTSPNSLALHIDRQTQGCLKLHTPDGISLSLTYQDEPVFWSFHSHDLYDVYLIRSYAESWQAYQPVGYIGSRVNEHIARRPAAEQGLLWNKYFIEQLAAHNAGLLGIGEWHFDYRPAQTLPQRWGECWHDTAVGQPETDENYAQWLFSGSRFDALDNDFYTQAERFIALKTHYAEDGRLKYWRKRARQNQLPPVLVYELPALSDRWLILDGHLRLAAALAEGQLPPLITIQATTARHSRQTAAERETTKAAALSQYEKIAHQTDNNPQALNAVSQHIVHAFDTRPYLLHTTRAAADIAPKTWLQQLQTYAAQHGFAEEFERIWTTKSWPMKRIPAFQAV</sequence>